<reference evidence="1 2" key="1">
    <citation type="submission" date="2024-09" db="EMBL/GenBank/DDBJ databases">
        <authorList>
            <person name="Sun Q."/>
            <person name="Mori K."/>
        </authorList>
    </citation>
    <scope>NUCLEOTIDE SEQUENCE [LARGE SCALE GENOMIC DNA]</scope>
    <source>
        <strain evidence="1 2">CCM 7468</strain>
    </source>
</reference>
<name>A0ABV6INE3_9PROT</name>
<keyword evidence="2" id="KW-1185">Reference proteome</keyword>
<proteinExistence type="predicted"/>
<accession>A0ABV6INE3</accession>
<evidence type="ECO:0000313" key="1">
    <source>
        <dbReference type="EMBL" id="MFC0385134.1"/>
    </source>
</evidence>
<protein>
    <recommendedName>
        <fullName evidence="3">Nuclease</fullName>
    </recommendedName>
</protein>
<comment type="caution">
    <text evidence="1">The sequence shown here is derived from an EMBL/GenBank/DDBJ whole genome shotgun (WGS) entry which is preliminary data.</text>
</comment>
<dbReference type="Gene3D" id="3.40.1350.10">
    <property type="match status" value="1"/>
</dbReference>
<sequence length="338" mass="37551">FTRGSRRIGFTQVSQKLRAVQLIGRQERTLHAGRIDLLAIAPDGSLILIEIKRDRTPRDVVAQALDYASWVEGLQPDEIAAIYGRFTSGRSLAADFQARFGEPLDEDQLNSDHQIVIVAAALDADSERIVEYLARRGIDINVLCFQVFSQGGQQLLSRAWLRDPTAEIAVDAKPAPGTPAEPWNGEFYASFGTGPERSWDDAVKYSFISAGGESWYSKTLNLLHPGDRIWVKAPAHGFVGVGMVMGTPEPAKSFKVKTSEGVEVPVLDVAKGGHYHRDRVDDPERCDYFVPVKWLHTVPVDQAVKEIGLFGNQNTVCRPTTPKWRSTVEKLKERFPLP</sequence>
<organism evidence="1 2">
    <name type="scientific">Muricoccus vinaceus</name>
    <dbReference type="NCBI Taxonomy" id="424704"/>
    <lineage>
        <taxon>Bacteria</taxon>
        <taxon>Pseudomonadati</taxon>
        <taxon>Pseudomonadota</taxon>
        <taxon>Alphaproteobacteria</taxon>
        <taxon>Acetobacterales</taxon>
        <taxon>Roseomonadaceae</taxon>
        <taxon>Muricoccus</taxon>
    </lineage>
</organism>
<evidence type="ECO:0008006" key="3">
    <source>
        <dbReference type="Google" id="ProtNLM"/>
    </source>
</evidence>
<dbReference type="InterPro" id="IPR011856">
    <property type="entry name" value="tRNA_endonuc-like_dom_sf"/>
</dbReference>
<dbReference type="Proteomes" id="UP001589789">
    <property type="component" value="Unassembled WGS sequence"/>
</dbReference>
<dbReference type="EMBL" id="JBHLVZ010000003">
    <property type="protein sequence ID" value="MFC0385134.1"/>
    <property type="molecule type" value="Genomic_DNA"/>
</dbReference>
<feature type="non-terminal residue" evidence="1">
    <location>
        <position position="1"/>
    </location>
</feature>
<gene>
    <name evidence="1" type="ORF">ACFFIC_06150</name>
</gene>
<evidence type="ECO:0000313" key="2">
    <source>
        <dbReference type="Proteomes" id="UP001589789"/>
    </source>
</evidence>
<dbReference type="RefSeq" id="WP_377049290.1">
    <property type="nucleotide sequence ID" value="NZ_JBHLVZ010000003.1"/>
</dbReference>